<evidence type="ECO:0000313" key="3">
    <source>
        <dbReference type="Proteomes" id="UP000799118"/>
    </source>
</evidence>
<dbReference type="EMBL" id="ML769821">
    <property type="protein sequence ID" value="KAE9387137.1"/>
    <property type="molecule type" value="Genomic_DNA"/>
</dbReference>
<evidence type="ECO:0000256" key="1">
    <source>
        <dbReference type="SAM" id="MobiDB-lite"/>
    </source>
</evidence>
<protein>
    <submittedName>
        <fullName evidence="2">Uncharacterized protein</fullName>
    </submittedName>
</protein>
<accession>A0A6A4GPI0</accession>
<evidence type="ECO:0000313" key="2">
    <source>
        <dbReference type="EMBL" id="KAE9387137.1"/>
    </source>
</evidence>
<feature type="region of interest" description="Disordered" evidence="1">
    <location>
        <begin position="1"/>
        <end position="20"/>
    </location>
</feature>
<sequence length="109" mass="12210">MTENFGPGSQHERRDSFNYGGSHFENASNFGIYGGNFINSNNSNVTIQSHDQVQKIRDWLKAPDCSTNFNTAANKKTAGTGTWIIKHQKYIEWNNNGGLLWIQGKGGWS</sequence>
<dbReference type="AlphaFoldDB" id="A0A6A4GPI0"/>
<reference evidence="2" key="1">
    <citation type="journal article" date="2019" name="Environ. Microbiol.">
        <title>Fungal ecological strategies reflected in gene transcription - a case study of two litter decomposers.</title>
        <authorList>
            <person name="Barbi F."/>
            <person name="Kohler A."/>
            <person name="Barry K."/>
            <person name="Baskaran P."/>
            <person name="Daum C."/>
            <person name="Fauchery L."/>
            <person name="Ihrmark K."/>
            <person name="Kuo A."/>
            <person name="LaButti K."/>
            <person name="Lipzen A."/>
            <person name="Morin E."/>
            <person name="Grigoriev I.V."/>
            <person name="Henrissat B."/>
            <person name="Lindahl B."/>
            <person name="Martin F."/>
        </authorList>
    </citation>
    <scope>NUCLEOTIDE SEQUENCE</scope>
    <source>
        <strain evidence="2">JB14</strain>
    </source>
</reference>
<dbReference type="Proteomes" id="UP000799118">
    <property type="component" value="Unassembled WGS sequence"/>
</dbReference>
<organism evidence="2 3">
    <name type="scientific">Gymnopus androsaceus JB14</name>
    <dbReference type="NCBI Taxonomy" id="1447944"/>
    <lineage>
        <taxon>Eukaryota</taxon>
        <taxon>Fungi</taxon>
        <taxon>Dikarya</taxon>
        <taxon>Basidiomycota</taxon>
        <taxon>Agaricomycotina</taxon>
        <taxon>Agaricomycetes</taxon>
        <taxon>Agaricomycetidae</taxon>
        <taxon>Agaricales</taxon>
        <taxon>Marasmiineae</taxon>
        <taxon>Omphalotaceae</taxon>
        <taxon>Gymnopus</taxon>
    </lineage>
</organism>
<dbReference type="OrthoDB" id="448455at2759"/>
<name>A0A6A4GPI0_9AGAR</name>
<proteinExistence type="predicted"/>
<keyword evidence="3" id="KW-1185">Reference proteome</keyword>
<gene>
    <name evidence="2" type="ORF">BT96DRAFT_948605</name>
</gene>